<accession>A0A2T5BTA0</accession>
<name>A0A2T5BTA0_9RHOB</name>
<comment type="caution">
    <text evidence="2">The sequence shown here is derived from an EMBL/GenBank/DDBJ whole genome shotgun (WGS) entry which is preliminary data.</text>
</comment>
<evidence type="ECO:0000313" key="2">
    <source>
        <dbReference type="EMBL" id="PTN02653.1"/>
    </source>
</evidence>
<dbReference type="Proteomes" id="UP000243859">
    <property type="component" value="Unassembled WGS sequence"/>
</dbReference>
<sequence length="366" mass="40757">MENCPGLTPRWVPRPVCHYLDHVEGGCSLQALARRAGCHASTILRQVRRWEQRRDDPLIDAALFRLGAFHRFHQNKTGETDMIAPLRHSPDLSDDTQIQREARRVLSRLTEPGALLVIGRDMEKAVVMRTIAEGKPVRVAVLDRPVAEAFALKDWIRCLARGRVMTYTITPAGRAAFRRMCAADEAAPVAGHDAPSPFAAQQRETGTRKIHAPGADAPRRIRCNMAESPLSLLARRKDREGRPFLSTDLVVAGERLREDFEIAQMGPRVTQNWDRFLTGADRGGFNSGSPQRGPAAARERVAAALRDLGPGLGDVVLRCCCFLEGMEETERHMGWSARSGKIVLRIALQRLKRHYERQGEAACLIG</sequence>
<dbReference type="Pfam" id="PF20057">
    <property type="entry name" value="DUF6456"/>
    <property type="match status" value="1"/>
</dbReference>
<reference evidence="2 3" key="1">
    <citation type="submission" date="2018-04" db="EMBL/GenBank/DDBJ databases">
        <title>Genomic Encyclopedia of Archaeal and Bacterial Type Strains, Phase II (KMG-II): from individual species to whole genera.</title>
        <authorList>
            <person name="Goeker M."/>
        </authorList>
    </citation>
    <scope>NUCLEOTIDE SEQUENCE [LARGE SCALE GENOMIC DNA]</scope>
    <source>
        <strain evidence="2 3">DSM 18064</strain>
    </source>
</reference>
<protein>
    <recommendedName>
        <fullName evidence="1">DUF6456 domain-containing protein</fullName>
    </recommendedName>
</protein>
<keyword evidence="3" id="KW-1185">Reference proteome</keyword>
<proteinExistence type="predicted"/>
<dbReference type="AlphaFoldDB" id="A0A2T5BTA0"/>
<evidence type="ECO:0000259" key="1">
    <source>
        <dbReference type="Pfam" id="PF20057"/>
    </source>
</evidence>
<evidence type="ECO:0000313" key="3">
    <source>
        <dbReference type="Proteomes" id="UP000243859"/>
    </source>
</evidence>
<feature type="domain" description="DUF6456" evidence="1">
    <location>
        <begin position="222"/>
        <end position="356"/>
    </location>
</feature>
<gene>
    <name evidence="2" type="ORF">C8N32_10523</name>
</gene>
<dbReference type="RefSeq" id="WP_107891477.1">
    <property type="nucleotide sequence ID" value="NZ_NHSI01000022.1"/>
</dbReference>
<dbReference type="EMBL" id="QAAA01000005">
    <property type="protein sequence ID" value="PTN02653.1"/>
    <property type="molecule type" value="Genomic_DNA"/>
</dbReference>
<organism evidence="2 3">
    <name type="scientific">Rhodovulum imhoffii</name>
    <dbReference type="NCBI Taxonomy" id="365340"/>
    <lineage>
        <taxon>Bacteria</taxon>
        <taxon>Pseudomonadati</taxon>
        <taxon>Pseudomonadota</taxon>
        <taxon>Alphaproteobacteria</taxon>
        <taxon>Rhodobacterales</taxon>
        <taxon>Paracoccaceae</taxon>
        <taxon>Rhodovulum</taxon>
    </lineage>
</organism>
<dbReference type="OrthoDB" id="7476630at2"/>
<dbReference type="InterPro" id="IPR045599">
    <property type="entry name" value="DUF6456"/>
</dbReference>